<dbReference type="EMBL" id="FNCP01000066">
    <property type="protein sequence ID" value="SDI63142.1"/>
    <property type="molecule type" value="Genomic_DNA"/>
</dbReference>
<feature type="non-terminal residue" evidence="1">
    <location>
        <position position="1"/>
    </location>
</feature>
<proteinExistence type="predicted"/>
<evidence type="ECO:0000313" key="1">
    <source>
        <dbReference type="EMBL" id="SDI63142.1"/>
    </source>
</evidence>
<evidence type="ECO:0000313" key="2">
    <source>
        <dbReference type="Proteomes" id="UP000198656"/>
    </source>
</evidence>
<accession>A0A1G8M5B7</accession>
<protein>
    <submittedName>
        <fullName evidence="1">Uncharacterized protein</fullName>
    </submittedName>
</protein>
<gene>
    <name evidence="1" type="ORF">SAMN05443529_1661</name>
</gene>
<name>A0A1G8M5B7_9FIRM</name>
<dbReference type="Proteomes" id="UP000198656">
    <property type="component" value="Unassembled WGS sequence"/>
</dbReference>
<dbReference type="AlphaFoldDB" id="A0A1G8M5B7"/>
<sequence>FFILSTIPFAMLKAQKFMKVTPAGYNPIG</sequence>
<keyword evidence="2" id="KW-1185">Reference proteome</keyword>
<reference evidence="2" key="1">
    <citation type="submission" date="2016-10" db="EMBL/GenBank/DDBJ databases">
        <authorList>
            <person name="Varghese N."/>
            <person name="Submissions S."/>
        </authorList>
    </citation>
    <scope>NUCLEOTIDE SEQUENCE [LARGE SCALE GENOMIC DNA]</scope>
    <source>
        <strain evidence="2">DSM 8344</strain>
    </source>
</reference>
<organism evidence="1 2">
    <name type="scientific">Desulfosporosinus hippei DSM 8344</name>
    <dbReference type="NCBI Taxonomy" id="1121419"/>
    <lineage>
        <taxon>Bacteria</taxon>
        <taxon>Bacillati</taxon>
        <taxon>Bacillota</taxon>
        <taxon>Clostridia</taxon>
        <taxon>Eubacteriales</taxon>
        <taxon>Desulfitobacteriaceae</taxon>
        <taxon>Desulfosporosinus</taxon>
    </lineage>
</organism>